<dbReference type="GO" id="GO:0006629">
    <property type="term" value="P:lipid metabolic process"/>
    <property type="evidence" value="ECO:0007669"/>
    <property type="project" value="InterPro"/>
</dbReference>
<feature type="transmembrane region" description="Helical" evidence="2">
    <location>
        <begin position="319"/>
        <end position="344"/>
    </location>
</feature>
<proteinExistence type="predicted"/>
<dbReference type="AlphaFoldDB" id="A0A8S1J6Y8"/>
<name>A0A8S1J6Y8_9CHLO</name>
<dbReference type="Pfam" id="PF01764">
    <property type="entry name" value="Lipase_3"/>
    <property type="match status" value="1"/>
</dbReference>
<feature type="transmembrane region" description="Helical" evidence="2">
    <location>
        <begin position="102"/>
        <end position="124"/>
    </location>
</feature>
<feature type="transmembrane region" description="Helical" evidence="2">
    <location>
        <begin position="176"/>
        <end position="197"/>
    </location>
</feature>
<dbReference type="CDD" id="cd00519">
    <property type="entry name" value="Lipase_3"/>
    <property type="match status" value="1"/>
</dbReference>
<feature type="compositionally biased region" description="Low complexity" evidence="1">
    <location>
        <begin position="21"/>
        <end position="37"/>
    </location>
</feature>
<feature type="transmembrane region" description="Helical" evidence="2">
    <location>
        <begin position="279"/>
        <end position="298"/>
    </location>
</feature>
<sequence length="821" mass="91524">MECGKEAPTQGTDAGGGSGSESGASPGGSSRCSSESRGVGDRRGDVHLSVELVPDKTMKLLFRVVYCAIEVGFAALVAILAVKFTHRLGGVRSGRPLLYVNAVMAGLGTIAVWSALVVFIARLVAVNRMGLRWSMRRRRQVEAVLLETALMAAIDIFYLAPNLYALSRECGYFDRVPVWAAYFKSVCWGTLLSMYVVRAKWSNLWEDSRGRSLGPREDATLLDAPLWVHWPVAMCWGLYQVLIAAGHVSLLHGADEREFPSLCEENRTQCSGQMWDRSIAIAVVWVLWGLFALYVYYVRRGFTRLHRKSYDQYRWTFLGLRYDLTTGGVAFFFGLASHCLLFVVNRSSCYSLMATVFGYIPPELVFNALTVVNSCWYMPRAPRAEDGRFATVGSRLDWTETRQSTRRLSCGHTDVAALEDGLPSAAQQSFCFETAVKAYYWCEVVYEQGLKTGKGGACFSLDVAMGLYDLQHCEFVREKLDTNAFVAWNQRTIVVSFRGTHSATNLLTDLQLWRVPHLDPRGLLCLMTMPLVHKGFYQSWKTLSKSIVPMVLKISGSPDFDRHHMKMLLTGHSLGGAIAQLAAYDIRKLLGLREDQISVYTLGCPRVGNHAFAQDYSNYVPDTWHVVNNIDAISRSPKLWFLYKHTGHKAVINSLGHLIVSPTFLEMKLTSAIFKNSMADHLLASYRRSLSAVVQAQFIKDKGLPGGKNALAELMQKGLMTKVLGMEGRTVARLESLGSRVWQKQPECRVEVLLMKVRRVSEWLCLPIDTYLQWLCATGKDISVDSTGLESMDAPAAESLPDARGCDIEACALECEHWGCG</sequence>
<organism evidence="4 5">
    <name type="scientific">Ostreobium quekettii</name>
    <dbReference type="NCBI Taxonomy" id="121088"/>
    <lineage>
        <taxon>Eukaryota</taxon>
        <taxon>Viridiplantae</taxon>
        <taxon>Chlorophyta</taxon>
        <taxon>core chlorophytes</taxon>
        <taxon>Ulvophyceae</taxon>
        <taxon>TCBD clade</taxon>
        <taxon>Bryopsidales</taxon>
        <taxon>Ostreobineae</taxon>
        <taxon>Ostreobiaceae</taxon>
        <taxon>Ostreobium</taxon>
    </lineage>
</organism>
<evidence type="ECO:0000259" key="3">
    <source>
        <dbReference type="Pfam" id="PF01764"/>
    </source>
</evidence>
<evidence type="ECO:0000256" key="2">
    <source>
        <dbReference type="SAM" id="Phobius"/>
    </source>
</evidence>
<dbReference type="Gene3D" id="3.40.50.1820">
    <property type="entry name" value="alpha/beta hydrolase"/>
    <property type="match status" value="1"/>
</dbReference>
<accession>A0A8S1J6Y8</accession>
<keyword evidence="2" id="KW-0472">Membrane</keyword>
<comment type="caution">
    <text evidence="4">The sequence shown here is derived from an EMBL/GenBank/DDBJ whole genome shotgun (WGS) entry which is preliminary data.</text>
</comment>
<feature type="transmembrane region" description="Helical" evidence="2">
    <location>
        <begin position="218"/>
        <end position="239"/>
    </location>
</feature>
<gene>
    <name evidence="4" type="ORF">OSTQU699_LOCUS7186</name>
</gene>
<dbReference type="PANTHER" id="PTHR45856:SF24">
    <property type="entry name" value="FUNGAL LIPASE-LIKE DOMAIN-CONTAINING PROTEIN"/>
    <property type="match status" value="1"/>
</dbReference>
<keyword evidence="5" id="KW-1185">Reference proteome</keyword>
<reference evidence="4" key="1">
    <citation type="submission" date="2020-12" db="EMBL/GenBank/DDBJ databases">
        <authorList>
            <person name="Iha C."/>
        </authorList>
    </citation>
    <scope>NUCLEOTIDE SEQUENCE</scope>
</reference>
<dbReference type="InterPro" id="IPR051218">
    <property type="entry name" value="Sec_MonoDiacylglyc_Lipase"/>
</dbReference>
<keyword evidence="2" id="KW-0812">Transmembrane</keyword>
<evidence type="ECO:0000313" key="5">
    <source>
        <dbReference type="Proteomes" id="UP000708148"/>
    </source>
</evidence>
<dbReference type="PANTHER" id="PTHR45856">
    <property type="entry name" value="ALPHA/BETA-HYDROLASES SUPERFAMILY PROTEIN"/>
    <property type="match status" value="1"/>
</dbReference>
<feature type="transmembrane region" description="Helical" evidence="2">
    <location>
        <begin position="144"/>
        <end position="164"/>
    </location>
</feature>
<evidence type="ECO:0000313" key="4">
    <source>
        <dbReference type="EMBL" id="CAD7701829.1"/>
    </source>
</evidence>
<protein>
    <recommendedName>
        <fullName evidence="3">Fungal lipase-type domain-containing protein</fullName>
    </recommendedName>
</protein>
<feature type="domain" description="Fungal lipase-type" evidence="3">
    <location>
        <begin position="494"/>
        <end position="638"/>
    </location>
</feature>
<dbReference type="Proteomes" id="UP000708148">
    <property type="component" value="Unassembled WGS sequence"/>
</dbReference>
<dbReference type="EMBL" id="CAJHUC010001640">
    <property type="protein sequence ID" value="CAD7701829.1"/>
    <property type="molecule type" value="Genomic_DNA"/>
</dbReference>
<feature type="region of interest" description="Disordered" evidence="1">
    <location>
        <begin position="1"/>
        <end position="42"/>
    </location>
</feature>
<evidence type="ECO:0000256" key="1">
    <source>
        <dbReference type="SAM" id="MobiDB-lite"/>
    </source>
</evidence>
<dbReference type="InterPro" id="IPR002921">
    <property type="entry name" value="Fungal_lipase-type"/>
</dbReference>
<dbReference type="InterPro" id="IPR029058">
    <property type="entry name" value="AB_hydrolase_fold"/>
</dbReference>
<dbReference type="SUPFAM" id="SSF53474">
    <property type="entry name" value="alpha/beta-Hydrolases"/>
    <property type="match status" value="1"/>
</dbReference>
<keyword evidence="2" id="KW-1133">Transmembrane helix</keyword>
<feature type="transmembrane region" description="Helical" evidence="2">
    <location>
        <begin position="60"/>
        <end position="82"/>
    </location>
</feature>
<dbReference type="OrthoDB" id="514788at2759"/>